<keyword evidence="2" id="KW-1185">Reference proteome</keyword>
<dbReference type="Proteomes" id="UP000823775">
    <property type="component" value="Unassembled WGS sequence"/>
</dbReference>
<evidence type="ECO:0000313" key="1">
    <source>
        <dbReference type="EMBL" id="MCD7449945.1"/>
    </source>
</evidence>
<sequence length="229" mass="26160">MIWHQKFGKLKQCNLDSLTQIPWQLQLRCLVVDSPFTSSSTEYRGMIPVMLRPPTVPQVLRGYGLKPGRPAWTAVWLRDVNILDGTIMALDSIYQDPRMKNNGNLVASETQLELDVALDLPLPSILVGIYLTGGWLRLQWQKFGQHEQEAKFPINDSLLVGFGDKSNFLHLLLVHHNFISTIDEMRKHLNGFFRGTLAVVKYSTTAPGCREERLRCPCSRSLRKWVSSR</sequence>
<comment type="caution">
    <text evidence="1">The sequence shown here is derived from an EMBL/GenBank/DDBJ whole genome shotgun (WGS) entry which is preliminary data.</text>
</comment>
<reference evidence="1 2" key="1">
    <citation type="journal article" date="2021" name="BMC Genomics">
        <title>Datura genome reveals duplications of psychoactive alkaloid biosynthetic genes and high mutation rate following tissue culture.</title>
        <authorList>
            <person name="Rajewski A."/>
            <person name="Carter-House D."/>
            <person name="Stajich J."/>
            <person name="Litt A."/>
        </authorList>
    </citation>
    <scope>NUCLEOTIDE SEQUENCE [LARGE SCALE GENOMIC DNA]</scope>
    <source>
        <strain evidence="1">AR-01</strain>
    </source>
</reference>
<organism evidence="1 2">
    <name type="scientific">Datura stramonium</name>
    <name type="common">Jimsonweed</name>
    <name type="synonym">Common thornapple</name>
    <dbReference type="NCBI Taxonomy" id="4076"/>
    <lineage>
        <taxon>Eukaryota</taxon>
        <taxon>Viridiplantae</taxon>
        <taxon>Streptophyta</taxon>
        <taxon>Embryophyta</taxon>
        <taxon>Tracheophyta</taxon>
        <taxon>Spermatophyta</taxon>
        <taxon>Magnoliopsida</taxon>
        <taxon>eudicotyledons</taxon>
        <taxon>Gunneridae</taxon>
        <taxon>Pentapetalae</taxon>
        <taxon>asterids</taxon>
        <taxon>lamiids</taxon>
        <taxon>Solanales</taxon>
        <taxon>Solanaceae</taxon>
        <taxon>Solanoideae</taxon>
        <taxon>Datureae</taxon>
        <taxon>Datura</taxon>
    </lineage>
</organism>
<name>A0ABS8RVA8_DATST</name>
<evidence type="ECO:0000313" key="2">
    <source>
        <dbReference type="Proteomes" id="UP000823775"/>
    </source>
</evidence>
<proteinExistence type="predicted"/>
<dbReference type="EMBL" id="JACEIK010000111">
    <property type="protein sequence ID" value="MCD7449945.1"/>
    <property type="molecule type" value="Genomic_DNA"/>
</dbReference>
<protein>
    <submittedName>
        <fullName evidence="1">Uncharacterized protein</fullName>
    </submittedName>
</protein>
<accession>A0ABS8RVA8</accession>
<gene>
    <name evidence="1" type="ORF">HAX54_002470</name>
</gene>